<gene>
    <name evidence="2" type="primary">PLESTB004379</name>
    <name evidence="3" type="synonym">PLESTB004424</name>
    <name evidence="2" type="ORF">PLESTB_000320800</name>
    <name evidence="3" type="ORF">PLESTB_001801300</name>
</gene>
<dbReference type="EMBL" id="BRXU01000051">
    <property type="protein sequence ID" value="GLC61772.1"/>
    <property type="molecule type" value="Genomic_DNA"/>
</dbReference>
<dbReference type="AlphaFoldDB" id="A0A9W6BD08"/>
<dbReference type="OrthoDB" id="546682at2759"/>
<name>A0A9W6BD08_9CHLO</name>
<reference evidence="2 4" key="2">
    <citation type="journal article" date="2023" name="Commun. Biol.">
        <title>Reorganization of the ancestral sex-determining regions during the evolution of trioecy in Pleodorina starrii.</title>
        <authorList>
            <person name="Takahashi K."/>
            <person name="Suzuki S."/>
            <person name="Kawai-Toyooka H."/>
            <person name="Yamamoto K."/>
            <person name="Hamaji T."/>
            <person name="Ootsuki R."/>
            <person name="Yamaguchi H."/>
            <person name="Kawachi M."/>
            <person name="Higashiyama T."/>
            <person name="Nozaki H."/>
        </authorList>
    </citation>
    <scope>NUCLEOTIDE SEQUENCE [LARGE SCALE GENOMIC DNA]</scope>
    <source>
        <strain evidence="2 4">NIES-4479</strain>
    </source>
</reference>
<evidence type="ECO:0000313" key="2">
    <source>
        <dbReference type="EMBL" id="GLC49899.1"/>
    </source>
</evidence>
<evidence type="ECO:0000313" key="4">
    <source>
        <dbReference type="Proteomes" id="UP001165080"/>
    </source>
</evidence>
<dbReference type="EMBL" id="BRXU01000003">
    <property type="protein sequence ID" value="GLC49899.1"/>
    <property type="molecule type" value="Genomic_DNA"/>
</dbReference>
<dbReference type="InterPro" id="IPR011010">
    <property type="entry name" value="DNA_brk_join_enz"/>
</dbReference>
<protein>
    <submittedName>
        <fullName evidence="2">Uncharacterized protein</fullName>
    </submittedName>
</protein>
<dbReference type="GO" id="GO:0015074">
    <property type="term" value="P:DNA integration"/>
    <property type="evidence" value="ECO:0007669"/>
    <property type="project" value="InterPro"/>
</dbReference>
<reference evidence="2" key="1">
    <citation type="submission" date="2022-08" db="EMBL/GenBank/DDBJ databases">
        <authorList>
            <person name="Takahashi K."/>
            <person name="Suzuki S."/>
            <person name="Kawachi M."/>
            <person name="Higashiyama T."/>
            <person name="Nozaki H."/>
        </authorList>
    </citation>
    <scope>NUCLEOTIDE SEQUENCE</scope>
    <source>
        <strain evidence="2">NIES-4479</strain>
    </source>
</reference>
<keyword evidence="4" id="KW-1185">Reference proteome</keyword>
<sequence>MAGAVRGGHTALTCTVEQVLVYITLHWVPRHGRYGQPARAKSTLGQLSHLSTQLCHLGRGDTYDELSCTGNPCHSVDVQLYRRGLTRGAIGEEEVSAVPLTYAKYRRLIHYLRGQIRLAVAVTRLLLLRDLVCFLLMWETATRGHDCGKLQLTDFRDPRNPQRAYGGFPLPLPGGLGGYPDGFRLLLSQLGTKTYQGVRAPPVMLEPNAAPEMCLVRALAEYMQACGAPGAPPGSGLTGYLFRPLRADHTGFREAPLGSSGLTYRLRQHLQQAGLYGGETCHSFRRGTLQHMEANGAETAAMLARGQMRQTATLQRYLDPLRHLPVAAPGVTSDGSKG</sequence>
<evidence type="ECO:0000313" key="3">
    <source>
        <dbReference type="EMBL" id="GLC61772.1"/>
    </source>
</evidence>
<dbReference type="GO" id="GO:0003677">
    <property type="term" value="F:DNA binding"/>
    <property type="evidence" value="ECO:0007669"/>
    <property type="project" value="InterPro"/>
</dbReference>
<accession>A0A9W6BD08</accession>
<organism evidence="2 4">
    <name type="scientific">Pleodorina starrii</name>
    <dbReference type="NCBI Taxonomy" id="330485"/>
    <lineage>
        <taxon>Eukaryota</taxon>
        <taxon>Viridiplantae</taxon>
        <taxon>Chlorophyta</taxon>
        <taxon>core chlorophytes</taxon>
        <taxon>Chlorophyceae</taxon>
        <taxon>CS clade</taxon>
        <taxon>Chlamydomonadales</taxon>
        <taxon>Volvocaceae</taxon>
        <taxon>Pleodorina</taxon>
    </lineage>
</organism>
<dbReference type="Proteomes" id="UP001165080">
    <property type="component" value="Unassembled WGS sequence"/>
</dbReference>
<evidence type="ECO:0000256" key="1">
    <source>
        <dbReference type="ARBA" id="ARBA00023172"/>
    </source>
</evidence>
<dbReference type="GO" id="GO:0006310">
    <property type="term" value="P:DNA recombination"/>
    <property type="evidence" value="ECO:0007669"/>
    <property type="project" value="UniProtKB-KW"/>
</dbReference>
<dbReference type="Gene3D" id="1.10.443.10">
    <property type="entry name" value="Intergrase catalytic core"/>
    <property type="match status" value="1"/>
</dbReference>
<proteinExistence type="predicted"/>
<dbReference type="InterPro" id="IPR013762">
    <property type="entry name" value="Integrase-like_cat_sf"/>
</dbReference>
<comment type="caution">
    <text evidence="2">The sequence shown here is derived from an EMBL/GenBank/DDBJ whole genome shotgun (WGS) entry which is preliminary data.</text>
</comment>
<dbReference type="SUPFAM" id="SSF56349">
    <property type="entry name" value="DNA breaking-rejoining enzymes"/>
    <property type="match status" value="1"/>
</dbReference>
<keyword evidence="1" id="KW-0233">DNA recombination</keyword>